<protein>
    <submittedName>
        <fullName evidence="1">Uncharacterized protein</fullName>
    </submittedName>
</protein>
<dbReference type="Proteomes" id="UP000480570">
    <property type="component" value="Unassembled WGS sequence"/>
</dbReference>
<organism evidence="1 2">
    <name type="scientific">Furfurilactobacillus rossiae</name>
    <dbReference type="NCBI Taxonomy" id="231049"/>
    <lineage>
        <taxon>Bacteria</taxon>
        <taxon>Bacillati</taxon>
        <taxon>Bacillota</taxon>
        <taxon>Bacilli</taxon>
        <taxon>Lactobacillales</taxon>
        <taxon>Lactobacillaceae</taxon>
        <taxon>Furfurilactobacillus</taxon>
    </lineage>
</organism>
<evidence type="ECO:0000313" key="2">
    <source>
        <dbReference type="Proteomes" id="UP000480570"/>
    </source>
</evidence>
<evidence type="ECO:0000313" key="1">
    <source>
        <dbReference type="EMBL" id="MYV05925.1"/>
    </source>
</evidence>
<accession>A0A7C9MNQ0</accession>
<name>A0A7C9MNQ0_9LACO</name>
<proteinExistence type="predicted"/>
<sequence>MTSKQRLLESEIAKLMKIQLVELDELGHIKRNVTDNDLDILDRALIKAAVQEVQQTEITMLKHASVKHRQAFCFKAELGVIVCGVGFSDMDEQQLRLCALCLYVGLLGRSPLVVPKLSEARLEPFHIEPVHTLIQALRRKTGKF</sequence>
<dbReference type="EMBL" id="WEZT01000018">
    <property type="protein sequence ID" value="MYV05925.1"/>
    <property type="molecule type" value="Genomic_DNA"/>
</dbReference>
<dbReference type="RefSeq" id="WP_161002073.1">
    <property type="nucleotide sequence ID" value="NZ_CP185253.1"/>
</dbReference>
<reference evidence="1 2" key="1">
    <citation type="journal article" date="2019" name="Appl. Environ. Microbiol.">
        <title>Genetic determinants of hydroxycinnamic acid metabolism in heterofermentative lactobacilli.</title>
        <authorList>
            <person name="Gaur G."/>
            <person name="Oh J.H."/>
            <person name="Filannino P."/>
            <person name="Gobbetti M."/>
            <person name="van Pijkeren J.P."/>
            <person name="Ganzle M.G."/>
        </authorList>
    </citation>
    <scope>NUCLEOTIDE SEQUENCE [LARGE SCALE GENOMIC DNA]</scope>
    <source>
        <strain evidence="1 2">FUA3583</strain>
    </source>
</reference>
<comment type="caution">
    <text evidence="1">The sequence shown here is derived from an EMBL/GenBank/DDBJ whole genome shotgun (WGS) entry which is preliminary data.</text>
</comment>
<dbReference type="AlphaFoldDB" id="A0A7C9MNQ0"/>
<gene>
    <name evidence="1" type="ORF">GB992_08775</name>
</gene>